<dbReference type="SMART" id="SM00967">
    <property type="entry name" value="SpoU_sub_bind"/>
    <property type="match status" value="1"/>
</dbReference>
<keyword evidence="3" id="KW-0808">Transferase</keyword>
<dbReference type="InterPro" id="IPR001537">
    <property type="entry name" value="SpoU_MeTrfase"/>
</dbReference>
<dbReference type="GO" id="GO:0032259">
    <property type="term" value="P:methylation"/>
    <property type="evidence" value="ECO:0007669"/>
    <property type="project" value="UniProtKB-KW"/>
</dbReference>
<organism evidence="5">
    <name type="scientific">Proteinivorax tanatarense</name>
    <dbReference type="NCBI Taxonomy" id="1260629"/>
    <lineage>
        <taxon>Bacteria</taxon>
        <taxon>Bacillati</taxon>
        <taxon>Bacillota</taxon>
        <taxon>Clostridia</taxon>
        <taxon>Eubacteriales</taxon>
        <taxon>Proteinivoracaceae</taxon>
        <taxon>Proteinivorax</taxon>
    </lineage>
</organism>
<dbReference type="CDD" id="cd18103">
    <property type="entry name" value="SpoU-like_RlmB"/>
    <property type="match status" value="1"/>
</dbReference>
<sequence>MDDFIFGKNSVRELLQSNRSINKIFVVKGFKDKELLQLARQKKVIIKTIEKKKLDSLVEGKNHQGIVASVSPKNYVEIEEIIHKGTEGEKFIIALDSLEDPHNLGAILRVADGAGVDGIVIPKNRAVPLTSTVAKVAAGAMETVPVAKVTNLGRTIEKLKEAGFWVTGADSQGSPFYTTDLKGNVCLVVGGEGKGITRLIKEKCDFIASIPLKGKVTSLNAATATAILSYEVVRQRENERS</sequence>
<dbReference type="RefSeq" id="WP_350343791.1">
    <property type="nucleotide sequence ID" value="NZ_CP158367.1"/>
</dbReference>
<dbReference type="InterPro" id="IPR029028">
    <property type="entry name" value="Alpha/beta_knot_MTases"/>
</dbReference>
<dbReference type="InterPro" id="IPR004441">
    <property type="entry name" value="rRNA_MeTrfase_TrmH"/>
</dbReference>
<keyword evidence="2" id="KW-0489">Methyltransferase</keyword>
<proteinExistence type="inferred from homology"/>
<dbReference type="Gene3D" id="3.30.1330.30">
    <property type="match status" value="1"/>
</dbReference>
<dbReference type="Pfam" id="PF00588">
    <property type="entry name" value="SpoU_methylase"/>
    <property type="match status" value="1"/>
</dbReference>
<reference evidence="5" key="1">
    <citation type="journal article" date="2013" name="Extremophiles">
        <title>Proteinivorax tanatarense gen. nov., sp. nov., an anaerobic, haloalkaliphilic, proteolytic bacterium isolated from a decaying algal bloom, and proposal of Proteinivoraceae fam. nov.</title>
        <authorList>
            <person name="Kevbrin V."/>
            <person name="Boltyanskaya Y."/>
            <person name="Zhilina T."/>
            <person name="Kolganova T."/>
            <person name="Lavrentjeva E."/>
            <person name="Kuznetsov B."/>
        </authorList>
    </citation>
    <scope>NUCLEOTIDE SEQUENCE</scope>
    <source>
        <strain evidence="5">Z-910T</strain>
    </source>
</reference>
<dbReference type="GO" id="GO:0003723">
    <property type="term" value="F:RNA binding"/>
    <property type="evidence" value="ECO:0007669"/>
    <property type="project" value="InterPro"/>
</dbReference>
<evidence type="ECO:0000256" key="3">
    <source>
        <dbReference type="ARBA" id="ARBA00022679"/>
    </source>
</evidence>
<dbReference type="GO" id="GO:0006396">
    <property type="term" value="P:RNA processing"/>
    <property type="evidence" value="ECO:0007669"/>
    <property type="project" value="InterPro"/>
</dbReference>
<protein>
    <submittedName>
        <fullName evidence="5">23S rRNA (Guanosine(2251)-2'-O)-methyltransferase RlmB</fullName>
    </submittedName>
</protein>
<dbReference type="FunFam" id="3.40.1280.10:FF:000008">
    <property type="entry name" value="Group 3 RNA methyltransferase TrmH"/>
    <property type="match status" value="1"/>
</dbReference>
<dbReference type="PANTHER" id="PTHR46429:SF1">
    <property type="entry name" value="23S RRNA (GUANOSINE-2'-O-)-METHYLTRANSFERASE RLMB"/>
    <property type="match status" value="1"/>
</dbReference>
<comment type="similarity">
    <text evidence="1">Belongs to the class IV-like SAM-binding methyltransferase superfamily. RNA methyltransferase TrmH family.</text>
</comment>
<evidence type="ECO:0000313" key="5">
    <source>
        <dbReference type="EMBL" id="XBX75044.1"/>
    </source>
</evidence>
<reference evidence="5" key="2">
    <citation type="submission" date="2024-06" db="EMBL/GenBank/DDBJ databases">
        <authorList>
            <person name="Petrova K.O."/>
            <person name="Toshchakov S.V."/>
            <person name="Boltjanskaja Y.V."/>
            <person name="Kevbrin V."/>
        </authorList>
    </citation>
    <scope>NUCLEOTIDE SEQUENCE</scope>
    <source>
        <strain evidence="5">Z-910T</strain>
    </source>
</reference>
<dbReference type="NCBIfam" id="TIGR00186">
    <property type="entry name" value="rRNA_methyl_3"/>
    <property type="match status" value="1"/>
</dbReference>
<dbReference type="InterPro" id="IPR029064">
    <property type="entry name" value="Ribosomal_eL30-like_sf"/>
</dbReference>
<dbReference type="AlphaFoldDB" id="A0AAU7VLP7"/>
<dbReference type="EMBL" id="CP158367">
    <property type="protein sequence ID" value="XBX75044.1"/>
    <property type="molecule type" value="Genomic_DNA"/>
</dbReference>
<evidence type="ECO:0000256" key="2">
    <source>
        <dbReference type="ARBA" id="ARBA00022603"/>
    </source>
</evidence>
<feature type="domain" description="RNA 2-O ribose methyltransferase substrate binding" evidence="4">
    <location>
        <begin position="4"/>
        <end position="76"/>
    </location>
</feature>
<dbReference type="PANTHER" id="PTHR46429">
    <property type="entry name" value="23S RRNA (GUANOSINE-2'-O-)-METHYLTRANSFERASE RLMB"/>
    <property type="match status" value="1"/>
</dbReference>
<dbReference type="Pfam" id="PF08032">
    <property type="entry name" value="SpoU_sub_bind"/>
    <property type="match status" value="1"/>
</dbReference>
<evidence type="ECO:0000259" key="4">
    <source>
        <dbReference type="SMART" id="SM00967"/>
    </source>
</evidence>
<dbReference type="GO" id="GO:0005829">
    <property type="term" value="C:cytosol"/>
    <property type="evidence" value="ECO:0007669"/>
    <property type="project" value="TreeGrafter"/>
</dbReference>
<evidence type="ECO:0000256" key="1">
    <source>
        <dbReference type="ARBA" id="ARBA00007228"/>
    </source>
</evidence>
<dbReference type="SUPFAM" id="SSF55315">
    <property type="entry name" value="L30e-like"/>
    <property type="match status" value="1"/>
</dbReference>
<name>A0AAU7VLP7_9FIRM</name>
<dbReference type="Gene3D" id="3.40.1280.10">
    <property type="match status" value="1"/>
</dbReference>
<gene>
    <name evidence="5" type="primary">rlmB</name>
    <name evidence="5" type="ORF">PRVXT_000145</name>
</gene>
<dbReference type="SUPFAM" id="SSF75217">
    <property type="entry name" value="alpha/beta knot"/>
    <property type="match status" value="1"/>
</dbReference>
<accession>A0AAU7VLP7</accession>
<dbReference type="GO" id="GO:0008173">
    <property type="term" value="F:RNA methyltransferase activity"/>
    <property type="evidence" value="ECO:0007669"/>
    <property type="project" value="InterPro"/>
</dbReference>
<dbReference type="InterPro" id="IPR013123">
    <property type="entry name" value="SpoU_subst-bd"/>
</dbReference>
<dbReference type="InterPro" id="IPR029026">
    <property type="entry name" value="tRNA_m1G_MTases_N"/>
</dbReference>